<dbReference type="EMBL" id="WQLW01000018">
    <property type="protein sequence ID" value="MVO10948.1"/>
    <property type="molecule type" value="Genomic_DNA"/>
</dbReference>
<dbReference type="Gene3D" id="2.40.170.20">
    <property type="entry name" value="TonB-dependent receptor, beta-barrel domain"/>
    <property type="match status" value="1"/>
</dbReference>
<evidence type="ECO:0000256" key="1">
    <source>
        <dbReference type="ARBA" id="ARBA00004571"/>
    </source>
</evidence>
<evidence type="ECO:0000256" key="7">
    <source>
        <dbReference type="ARBA" id="ARBA00023237"/>
    </source>
</evidence>
<dbReference type="InterPro" id="IPR037066">
    <property type="entry name" value="Plug_dom_sf"/>
</dbReference>
<dbReference type="GO" id="GO:0015344">
    <property type="term" value="F:siderophore uptake transmembrane transporter activity"/>
    <property type="evidence" value="ECO:0007669"/>
    <property type="project" value="TreeGrafter"/>
</dbReference>
<sequence length="717" mass="81275">MKTVLQLLVCFTSLFGFSQTQITGAVQDEFGQPIYGANIFIKGTYDGGISDEKGNFKFETTASGAQILQISFLSYETLILKITIENYQPKKYILKENVNTLDAVVVSAGTFKAGDNSKTTALKPLDIVTTAGSVGNIIGALETLPGTQTVGESGRLFVRGGESDETQTFVDGIRVAQPYGATANNLPTRSRFSPFLFDGVTFSTGGYSAEYGNALSSVLLLNTINEPVQSQTDISIMSLGVGLGNTQKWEKSSLTFNTGYINFAPYQVLVPQKIDWNKPVQAYSGESVYRRKFKNGLLKVYGALDYTTFDINQKDVNFDAKRSIAIQNKNFYLNTSYKGYLNDNLQLQTGFGFGYGQNELNLANDLLQNNERALHYKLKFRQTITNRIKLNFGGDFFHTNFDENFTPAASNRFDYGYQNNMTALFSEAEIFFSKKVAMNVGLRSSKSNLISDYTLEPRVSFAYKVAENSQFSMAYGNFNQTANQDYLKFNTHLDYEKTQHYIFNYMYNKDKRMLRAEAYYKRYADLVKYDGNLATYDSNYNNNGYGYAKGIDLFWRDNKTIKNLDYWISYSYIDSERDYKNYSKEVTPSFIANHNFSVVTKYWVDQLKSQISATYTFNSGRPYNNPNSADFMNEKTKSFNNLSLSWAYLVSQQKILFFSVTNVLNASNVFGYQYANTPDGNGQFQRQAVTQPANQFFFVGFFWTISDNKKTNNLNNL</sequence>
<dbReference type="Proteomes" id="UP000431264">
    <property type="component" value="Unassembled WGS sequence"/>
</dbReference>
<protein>
    <submittedName>
        <fullName evidence="9">TonB-dependent receptor plug domain-containing protein</fullName>
    </submittedName>
</protein>
<proteinExistence type="predicted"/>
<organism evidence="9 10">
    <name type="scientific">Flavobacterium profundi</name>
    <dbReference type="NCBI Taxonomy" id="1774945"/>
    <lineage>
        <taxon>Bacteria</taxon>
        <taxon>Pseudomonadati</taxon>
        <taxon>Bacteroidota</taxon>
        <taxon>Flavobacteriia</taxon>
        <taxon>Flavobacteriales</taxon>
        <taxon>Flavobacteriaceae</taxon>
        <taxon>Flavobacterium</taxon>
    </lineage>
</organism>
<dbReference type="RefSeq" id="WP_140999367.1">
    <property type="nucleotide sequence ID" value="NZ_VDCZ01000018.1"/>
</dbReference>
<dbReference type="AlphaFoldDB" id="A0A6I4IX39"/>
<dbReference type="PANTHER" id="PTHR30069">
    <property type="entry name" value="TONB-DEPENDENT OUTER MEMBRANE RECEPTOR"/>
    <property type="match status" value="1"/>
</dbReference>
<evidence type="ECO:0000313" key="10">
    <source>
        <dbReference type="Proteomes" id="UP000431264"/>
    </source>
</evidence>
<evidence type="ECO:0000259" key="8">
    <source>
        <dbReference type="Pfam" id="PF07715"/>
    </source>
</evidence>
<dbReference type="SUPFAM" id="SSF49464">
    <property type="entry name" value="Carboxypeptidase regulatory domain-like"/>
    <property type="match status" value="1"/>
</dbReference>
<dbReference type="InterPro" id="IPR036942">
    <property type="entry name" value="Beta-barrel_TonB_sf"/>
</dbReference>
<dbReference type="GO" id="GO:0009279">
    <property type="term" value="C:cell outer membrane"/>
    <property type="evidence" value="ECO:0007669"/>
    <property type="project" value="UniProtKB-SubCell"/>
</dbReference>
<keyword evidence="7" id="KW-0998">Cell outer membrane</keyword>
<evidence type="ECO:0000256" key="6">
    <source>
        <dbReference type="ARBA" id="ARBA00023136"/>
    </source>
</evidence>
<evidence type="ECO:0000313" key="9">
    <source>
        <dbReference type="EMBL" id="MVO10948.1"/>
    </source>
</evidence>
<evidence type="ECO:0000256" key="3">
    <source>
        <dbReference type="ARBA" id="ARBA00022452"/>
    </source>
</evidence>
<feature type="domain" description="TonB-dependent receptor plug" evidence="8">
    <location>
        <begin position="134"/>
        <end position="214"/>
    </location>
</feature>
<gene>
    <name evidence="9" type="ORF">GOQ30_17385</name>
</gene>
<dbReference type="Gene3D" id="2.170.130.10">
    <property type="entry name" value="TonB-dependent receptor, plug domain"/>
    <property type="match status" value="1"/>
</dbReference>
<dbReference type="PANTHER" id="PTHR30069:SF29">
    <property type="entry name" value="HEMOGLOBIN AND HEMOGLOBIN-HAPTOGLOBIN-BINDING PROTEIN 1-RELATED"/>
    <property type="match status" value="1"/>
</dbReference>
<dbReference type="Gene3D" id="2.60.40.1120">
    <property type="entry name" value="Carboxypeptidase-like, regulatory domain"/>
    <property type="match status" value="1"/>
</dbReference>
<name>A0A6I4IX39_9FLAO</name>
<dbReference type="GO" id="GO:0044718">
    <property type="term" value="P:siderophore transmembrane transport"/>
    <property type="evidence" value="ECO:0007669"/>
    <property type="project" value="TreeGrafter"/>
</dbReference>
<dbReference type="InterPro" id="IPR008969">
    <property type="entry name" value="CarboxyPept-like_regulatory"/>
</dbReference>
<keyword evidence="9" id="KW-0675">Receptor</keyword>
<dbReference type="Pfam" id="PF07715">
    <property type="entry name" value="Plug"/>
    <property type="match status" value="1"/>
</dbReference>
<dbReference type="InterPro" id="IPR039426">
    <property type="entry name" value="TonB-dep_rcpt-like"/>
</dbReference>
<evidence type="ECO:0000256" key="4">
    <source>
        <dbReference type="ARBA" id="ARBA00022692"/>
    </source>
</evidence>
<dbReference type="InterPro" id="IPR012910">
    <property type="entry name" value="Plug_dom"/>
</dbReference>
<keyword evidence="3" id="KW-1134">Transmembrane beta strand</keyword>
<comment type="subcellular location">
    <subcellularLocation>
        <location evidence="1">Cell outer membrane</location>
        <topology evidence="1">Multi-pass membrane protein</topology>
    </subcellularLocation>
</comment>
<evidence type="ECO:0000256" key="2">
    <source>
        <dbReference type="ARBA" id="ARBA00022448"/>
    </source>
</evidence>
<reference evidence="10" key="1">
    <citation type="submission" date="2019-05" db="EMBL/GenBank/DDBJ databases">
        <title>Flavobacterium profundi sp. nov., isolated from a deep-sea seamount.</title>
        <authorList>
            <person name="Zhang D.-C."/>
        </authorList>
    </citation>
    <scope>NUCLEOTIDE SEQUENCE [LARGE SCALE GENOMIC DNA]</scope>
    <source>
        <strain evidence="10">TP390</strain>
    </source>
</reference>
<keyword evidence="4" id="KW-0812">Transmembrane</keyword>
<evidence type="ECO:0000256" key="5">
    <source>
        <dbReference type="ARBA" id="ARBA00022729"/>
    </source>
</evidence>
<dbReference type="Pfam" id="PF13715">
    <property type="entry name" value="CarbopepD_reg_2"/>
    <property type="match status" value="1"/>
</dbReference>
<dbReference type="OrthoDB" id="1075473at2"/>
<keyword evidence="10" id="KW-1185">Reference proteome</keyword>
<keyword evidence="6" id="KW-0472">Membrane</keyword>
<dbReference type="SUPFAM" id="SSF56935">
    <property type="entry name" value="Porins"/>
    <property type="match status" value="1"/>
</dbReference>
<comment type="caution">
    <text evidence="9">The sequence shown here is derived from an EMBL/GenBank/DDBJ whole genome shotgun (WGS) entry which is preliminary data.</text>
</comment>
<keyword evidence="2" id="KW-0813">Transport</keyword>
<accession>A0A6I4IX39</accession>
<keyword evidence="5" id="KW-0732">Signal</keyword>